<accession>A0ABS2HIJ3</accession>
<comment type="pathway">
    <text evidence="1 6">Carbohydrate biosynthesis; dTDP-L-rhamnose biosynthesis.</text>
</comment>
<evidence type="ECO:0000313" key="9">
    <source>
        <dbReference type="Proteomes" id="UP000809621"/>
    </source>
</evidence>
<dbReference type="Pfam" id="PF04321">
    <property type="entry name" value="RmlD_sub_bind"/>
    <property type="match status" value="1"/>
</dbReference>
<dbReference type="InterPro" id="IPR029903">
    <property type="entry name" value="RmlD-like-bd"/>
</dbReference>
<evidence type="ECO:0000256" key="3">
    <source>
        <dbReference type="ARBA" id="ARBA00012929"/>
    </source>
</evidence>
<evidence type="ECO:0000259" key="7">
    <source>
        <dbReference type="Pfam" id="PF04321"/>
    </source>
</evidence>
<protein>
    <recommendedName>
        <fullName evidence="4 6">dTDP-4-dehydrorhamnose reductase</fullName>
        <ecNumber evidence="3 6">1.1.1.133</ecNumber>
    </recommendedName>
</protein>
<dbReference type="SUPFAM" id="SSF51735">
    <property type="entry name" value="NAD(P)-binding Rossmann-fold domains"/>
    <property type="match status" value="1"/>
</dbReference>
<sequence length="252" mass="28605">MKKLLMTGMSGTLAPIVVKYFAEQQWQVVEWDHHTIDPQDAQKSQAFVDTLNIDAICHLAMGSPNWAGFLAQTAKSRDIPFVFTSTVMVFNSNRNGPYSIFDERSSRDDYGQYKMSCEDEIWAANPEAMIARIGWQIGSPTQGGNNMLEILNKQADETGKVQASTLWYPATSLMTDTAKALFQLIETPQQGLHHFDSNFDNKWSFFDLVNALNEHYQLGWTIEATQDYSHDQRLAPLHFNVPSLDTHFTRST</sequence>
<gene>
    <name evidence="8" type="ORF">JQC93_13050</name>
</gene>
<keyword evidence="6" id="KW-0560">Oxidoreductase</keyword>
<evidence type="ECO:0000256" key="5">
    <source>
        <dbReference type="ARBA" id="ARBA00048200"/>
    </source>
</evidence>
<keyword evidence="9" id="KW-1185">Reference proteome</keyword>
<comment type="function">
    <text evidence="6">Catalyzes the reduction of dTDP-6-deoxy-L-lyxo-4-hexulose to yield dTDP-L-rhamnose.</text>
</comment>
<reference evidence="8 9" key="1">
    <citation type="submission" date="2021-02" db="EMBL/GenBank/DDBJ databases">
        <authorList>
            <person name="Park J.-S."/>
        </authorList>
    </citation>
    <scope>NUCLEOTIDE SEQUENCE [LARGE SCALE GENOMIC DNA]</scope>
    <source>
        <strain evidence="8 9">188UL20-2</strain>
    </source>
</reference>
<evidence type="ECO:0000256" key="4">
    <source>
        <dbReference type="ARBA" id="ARBA00017099"/>
    </source>
</evidence>
<comment type="similarity">
    <text evidence="2 6">Belongs to the dTDP-4-dehydrorhamnose reductase family.</text>
</comment>
<name>A0ABS2HIJ3_9VIBR</name>
<dbReference type="EC" id="1.1.1.133" evidence="3 6"/>
<dbReference type="PANTHER" id="PTHR10491:SF4">
    <property type="entry name" value="METHIONINE ADENOSYLTRANSFERASE 2 SUBUNIT BETA"/>
    <property type="match status" value="1"/>
</dbReference>
<keyword evidence="6" id="KW-0521">NADP</keyword>
<dbReference type="Proteomes" id="UP000809621">
    <property type="component" value="Unassembled WGS sequence"/>
</dbReference>
<evidence type="ECO:0000256" key="6">
    <source>
        <dbReference type="RuleBase" id="RU364082"/>
    </source>
</evidence>
<dbReference type="Gene3D" id="3.40.50.720">
    <property type="entry name" value="NAD(P)-binding Rossmann-like Domain"/>
    <property type="match status" value="1"/>
</dbReference>
<dbReference type="RefSeq" id="WP_205158875.1">
    <property type="nucleotide sequence ID" value="NZ_JAFEUM010000005.1"/>
</dbReference>
<comment type="cofactor">
    <cofactor evidence="6">
        <name>Mg(2+)</name>
        <dbReference type="ChEBI" id="CHEBI:18420"/>
    </cofactor>
    <text evidence="6">Binds 1 Mg(2+) ion per monomer.</text>
</comment>
<dbReference type="InterPro" id="IPR036291">
    <property type="entry name" value="NAD(P)-bd_dom_sf"/>
</dbReference>
<dbReference type="EMBL" id="JAFEUM010000005">
    <property type="protein sequence ID" value="MBM7037335.1"/>
    <property type="molecule type" value="Genomic_DNA"/>
</dbReference>
<dbReference type="InterPro" id="IPR005913">
    <property type="entry name" value="dTDP_dehydrorham_reduct"/>
</dbReference>
<evidence type="ECO:0000256" key="2">
    <source>
        <dbReference type="ARBA" id="ARBA00010944"/>
    </source>
</evidence>
<feature type="domain" description="RmlD-like substrate binding" evidence="7">
    <location>
        <begin position="69"/>
        <end position="201"/>
    </location>
</feature>
<organism evidence="8 9">
    <name type="scientific">Vibrio ulleungensis</name>
    <dbReference type="NCBI Taxonomy" id="2807619"/>
    <lineage>
        <taxon>Bacteria</taxon>
        <taxon>Pseudomonadati</taxon>
        <taxon>Pseudomonadota</taxon>
        <taxon>Gammaproteobacteria</taxon>
        <taxon>Vibrionales</taxon>
        <taxon>Vibrionaceae</taxon>
        <taxon>Vibrio</taxon>
    </lineage>
</organism>
<comment type="caution">
    <text evidence="8">The sequence shown here is derived from an EMBL/GenBank/DDBJ whole genome shotgun (WGS) entry which is preliminary data.</text>
</comment>
<comment type="catalytic activity">
    <reaction evidence="5 6">
        <text>dTDP-beta-L-rhamnose + NADP(+) = dTDP-4-dehydro-beta-L-rhamnose + NADPH + H(+)</text>
        <dbReference type="Rhea" id="RHEA:21796"/>
        <dbReference type="ChEBI" id="CHEBI:15378"/>
        <dbReference type="ChEBI" id="CHEBI:57510"/>
        <dbReference type="ChEBI" id="CHEBI:57783"/>
        <dbReference type="ChEBI" id="CHEBI:58349"/>
        <dbReference type="ChEBI" id="CHEBI:62830"/>
        <dbReference type="EC" id="1.1.1.133"/>
    </reaction>
</comment>
<dbReference type="PANTHER" id="PTHR10491">
    <property type="entry name" value="DTDP-4-DEHYDRORHAMNOSE REDUCTASE"/>
    <property type="match status" value="1"/>
</dbReference>
<evidence type="ECO:0000256" key="1">
    <source>
        <dbReference type="ARBA" id="ARBA00004781"/>
    </source>
</evidence>
<proteinExistence type="inferred from homology"/>
<evidence type="ECO:0000313" key="8">
    <source>
        <dbReference type="EMBL" id="MBM7037335.1"/>
    </source>
</evidence>